<keyword evidence="1" id="KW-1133">Transmembrane helix</keyword>
<dbReference type="GO" id="GO:0008270">
    <property type="term" value="F:zinc ion binding"/>
    <property type="evidence" value="ECO:0007669"/>
    <property type="project" value="TreeGrafter"/>
</dbReference>
<evidence type="ECO:0000313" key="2">
    <source>
        <dbReference type="EMBL" id="CAD8099531.1"/>
    </source>
</evidence>
<dbReference type="OMA" id="SITMIKI"/>
<feature type="transmembrane region" description="Helical" evidence="1">
    <location>
        <begin position="23"/>
        <end position="42"/>
    </location>
</feature>
<keyword evidence="1" id="KW-0472">Membrane</keyword>
<protein>
    <recommendedName>
        <fullName evidence="4">Transmembrane protein</fullName>
    </recommendedName>
</protein>
<sequence>MIDIFGVQYKQQISLDQKEQKSILSGICSIIVLGASLSYFIYVMNEWWSSKILPNSTNLMKVQNYSQILYNEDALFEFCYWKYSEEQVDPFRLQNNILTPIGIYFINGIPQKPFSLLNQSQTISPYNTNLLRVDNLSLVQNSGFDNDLNDTTELMIVITSCNITLLNSGYECASDQEIKEFFEKSVNYISFWLNLKQYDSYTQKFQVVKKQYYLTFDSQISHQGQLILTQTQATIDTGILFSNYESKSFIYNAQLITSATSNQFWSTLLVKNSYLNLFIRLDPMSIDTQIVYPKLGEILAQVGSIMSMLMTIQYLLSYYNEQLLDFDVIDKILGFYFLDYSELKKSKEKGDIKICKELIEQAKKKLVYINILYELSRIQLFLIHHFGRNQLYNTHQYGIQAKEDIKLINCDQGVDNSITMIKINGNREQIDYHFDKEDFNLLSKGKLNNYKNNEDLVRVYQEVGSSSFQSIQL</sequence>
<organism evidence="2 3">
    <name type="scientific">Paramecium primaurelia</name>
    <dbReference type="NCBI Taxonomy" id="5886"/>
    <lineage>
        <taxon>Eukaryota</taxon>
        <taxon>Sar</taxon>
        <taxon>Alveolata</taxon>
        <taxon>Ciliophora</taxon>
        <taxon>Intramacronucleata</taxon>
        <taxon>Oligohymenophorea</taxon>
        <taxon>Peniculida</taxon>
        <taxon>Parameciidae</taxon>
        <taxon>Paramecium</taxon>
    </lineage>
</organism>
<evidence type="ECO:0000313" key="3">
    <source>
        <dbReference type="Proteomes" id="UP000688137"/>
    </source>
</evidence>
<reference evidence="2" key="1">
    <citation type="submission" date="2021-01" db="EMBL/GenBank/DDBJ databases">
        <authorList>
            <consortium name="Genoscope - CEA"/>
            <person name="William W."/>
        </authorList>
    </citation>
    <scope>NUCLEOTIDE SEQUENCE</scope>
</reference>
<dbReference type="PANTHER" id="PTHR12621:SF7">
    <property type="entry name" value="CYSTEINE AND HISTIDINE-RICH DOMAIN-CONTAINING PROTEIN 1"/>
    <property type="match status" value="1"/>
</dbReference>
<dbReference type="Proteomes" id="UP000688137">
    <property type="component" value="Unassembled WGS sequence"/>
</dbReference>
<keyword evidence="3" id="KW-1185">Reference proteome</keyword>
<comment type="caution">
    <text evidence="2">The sequence shown here is derived from an EMBL/GenBank/DDBJ whole genome shotgun (WGS) entry which is preliminary data.</text>
</comment>
<name>A0A8S1P9R6_PARPR</name>
<proteinExistence type="predicted"/>
<dbReference type="EMBL" id="CAJJDM010000113">
    <property type="protein sequence ID" value="CAD8099531.1"/>
    <property type="molecule type" value="Genomic_DNA"/>
</dbReference>
<accession>A0A8S1P9R6</accession>
<gene>
    <name evidence="2" type="ORF">PPRIM_AZ9-3.1.T1100013</name>
</gene>
<dbReference type="AlphaFoldDB" id="A0A8S1P9R6"/>
<dbReference type="PANTHER" id="PTHR12621">
    <property type="entry name" value="CYSTEINE AND HISTIDINE-RICH DOMAIN CHORD -CONTAINING PROTEIN"/>
    <property type="match status" value="1"/>
</dbReference>
<evidence type="ECO:0008006" key="4">
    <source>
        <dbReference type="Google" id="ProtNLM"/>
    </source>
</evidence>
<keyword evidence="1" id="KW-0812">Transmembrane</keyword>
<evidence type="ECO:0000256" key="1">
    <source>
        <dbReference type="SAM" id="Phobius"/>
    </source>
</evidence>